<feature type="chain" id="PRO_5043730740" evidence="2">
    <location>
        <begin position="21"/>
        <end position="101"/>
    </location>
</feature>
<keyword evidence="1" id="KW-0175">Coiled coil</keyword>
<evidence type="ECO:0000256" key="1">
    <source>
        <dbReference type="SAM" id="Coils"/>
    </source>
</evidence>
<feature type="coiled-coil region" evidence="1">
    <location>
        <begin position="37"/>
        <end position="71"/>
    </location>
</feature>
<gene>
    <name evidence="3" type="ORF">PENTCL1PPCAC_22517</name>
</gene>
<proteinExistence type="predicted"/>
<feature type="non-terminal residue" evidence="3">
    <location>
        <position position="1"/>
    </location>
</feature>
<dbReference type="Proteomes" id="UP001432027">
    <property type="component" value="Unassembled WGS sequence"/>
</dbReference>
<organism evidence="3 4">
    <name type="scientific">Pristionchus entomophagus</name>
    <dbReference type="NCBI Taxonomy" id="358040"/>
    <lineage>
        <taxon>Eukaryota</taxon>
        <taxon>Metazoa</taxon>
        <taxon>Ecdysozoa</taxon>
        <taxon>Nematoda</taxon>
        <taxon>Chromadorea</taxon>
        <taxon>Rhabditida</taxon>
        <taxon>Rhabditina</taxon>
        <taxon>Diplogasteromorpha</taxon>
        <taxon>Diplogasteroidea</taxon>
        <taxon>Neodiplogasteridae</taxon>
        <taxon>Pristionchus</taxon>
    </lineage>
</organism>
<evidence type="ECO:0000256" key="2">
    <source>
        <dbReference type="SAM" id="SignalP"/>
    </source>
</evidence>
<feature type="signal peptide" evidence="2">
    <location>
        <begin position="1"/>
        <end position="20"/>
    </location>
</feature>
<name>A0AAV5U1I4_9BILA</name>
<keyword evidence="4" id="KW-1185">Reference proteome</keyword>
<keyword evidence="2" id="KW-0732">Signal</keyword>
<accession>A0AAV5U1I4</accession>
<protein>
    <submittedName>
        <fullName evidence="3">Uncharacterized protein</fullName>
    </submittedName>
</protein>
<sequence>GLKIEHVIWMVLFIRIIVKTVVHNNTKRYQDKLQSIRETAQVAIRAYQDQLNEKERSLTDLRKILEKKMGEVRIVEKVEIVKEIVKERDESTVKEMEELRR</sequence>
<dbReference type="AlphaFoldDB" id="A0AAV5U1I4"/>
<comment type="caution">
    <text evidence="3">The sequence shown here is derived from an EMBL/GenBank/DDBJ whole genome shotgun (WGS) entry which is preliminary data.</text>
</comment>
<dbReference type="EMBL" id="BTSX01000005">
    <property type="protein sequence ID" value="GMT00343.1"/>
    <property type="molecule type" value="Genomic_DNA"/>
</dbReference>
<feature type="non-terminal residue" evidence="3">
    <location>
        <position position="101"/>
    </location>
</feature>
<reference evidence="3" key="1">
    <citation type="submission" date="2023-10" db="EMBL/GenBank/DDBJ databases">
        <title>Genome assembly of Pristionchus species.</title>
        <authorList>
            <person name="Yoshida K."/>
            <person name="Sommer R.J."/>
        </authorList>
    </citation>
    <scope>NUCLEOTIDE SEQUENCE</scope>
    <source>
        <strain evidence="3">RS0144</strain>
    </source>
</reference>
<evidence type="ECO:0000313" key="4">
    <source>
        <dbReference type="Proteomes" id="UP001432027"/>
    </source>
</evidence>
<evidence type="ECO:0000313" key="3">
    <source>
        <dbReference type="EMBL" id="GMT00343.1"/>
    </source>
</evidence>